<keyword evidence="5 8" id="KW-0689">Ribosomal protein</keyword>
<evidence type="ECO:0000256" key="2">
    <source>
        <dbReference type="ARBA" id="ARBA00022640"/>
    </source>
</evidence>
<evidence type="ECO:0000256" key="8">
    <source>
        <dbReference type="HAMAP-Rule" id="MF_01331"/>
    </source>
</evidence>
<evidence type="ECO:0000256" key="7">
    <source>
        <dbReference type="ARBA" id="ARBA00035285"/>
    </source>
</evidence>
<reference evidence="12" key="1">
    <citation type="submission" date="2007-07" db="EMBL/GenBank/DDBJ databases">
        <authorList>
            <person name="Chaw S.-M."/>
            <person name="Cheng C.-L."/>
            <person name="Wu C.-L."/>
            <person name="Wang R.-J."/>
            <person name="Su T.-M."/>
        </authorList>
    </citation>
    <scope>NUCLEOTIDE SEQUENCE</scope>
</reference>
<evidence type="ECO:0000256" key="10">
    <source>
        <dbReference type="RuleBase" id="RU004009"/>
    </source>
</evidence>
<evidence type="ECO:0000256" key="5">
    <source>
        <dbReference type="ARBA" id="ARBA00022980"/>
    </source>
</evidence>
<dbReference type="EMBL" id="AB331336">
    <property type="protein sequence ID" value="BAG06495.1"/>
    <property type="molecule type" value="Genomic_DNA"/>
</dbReference>
<dbReference type="NCBIfam" id="TIGR01044">
    <property type="entry name" value="rplV_bact"/>
    <property type="match status" value="1"/>
</dbReference>
<comment type="subcellular location">
    <subcellularLocation>
        <location evidence="8 10">Plastid</location>
        <location evidence="8 10">Chloroplast</location>
    </subcellularLocation>
</comment>
<dbReference type="PANTHER" id="PTHR13501:SF10">
    <property type="entry name" value="LARGE RIBOSOMAL SUBUNIT PROTEIN UL22M"/>
    <property type="match status" value="1"/>
</dbReference>
<organism evidence="12">
    <name type="scientific">Scirpus ternatanus</name>
    <dbReference type="NCBI Taxonomy" id="453242"/>
    <lineage>
        <taxon>Eukaryota</taxon>
        <taxon>Viridiplantae</taxon>
        <taxon>Streptophyta</taxon>
        <taxon>Embryophyta</taxon>
        <taxon>Tracheophyta</taxon>
        <taxon>Spermatophyta</taxon>
        <taxon>Magnoliopsida</taxon>
        <taxon>Liliopsida</taxon>
        <taxon>Poales</taxon>
        <taxon>Cyperaceae</taxon>
        <taxon>Cyperoideae</taxon>
        <taxon>Scirpeae</taxon>
        <taxon>Scirpus</taxon>
    </lineage>
</organism>
<evidence type="ECO:0000256" key="4">
    <source>
        <dbReference type="ARBA" id="ARBA00022884"/>
    </source>
</evidence>
<dbReference type="Pfam" id="PF00237">
    <property type="entry name" value="Ribosomal_L22"/>
    <property type="match status" value="1"/>
</dbReference>
<dbReference type="Gene3D" id="3.90.470.10">
    <property type="entry name" value="Ribosomal protein L22/L17"/>
    <property type="match status" value="1"/>
</dbReference>
<comment type="function">
    <text evidence="8 10">This protein binds specifically to 23S rRNA.</text>
</comment>
<comment type="function">
    <text evidence="8 10">The globular domain of the protein is located near the polypeptide exit tunnel on the outside of the subunit, while an extended beta-hairpin is found that lines the wall of the exit tunnel in the center of the 70S ribosome.</text>
</comment>
<dbReference type="GO" id="GO:0019843">
    <property type="term" value="F:rRNA binding"/>
    <property type="evidence" value="ECO:0007669"/>
    <property type="project" value="UniProtKB-UniRule"/>
</dbReference>
<keyword evidence="4 8" id="KW-0694">RNA-binding</keyword>
<comment type="subunit">
    <text evidence="8">Part of the 50S ribosomal subunit.</text>
</comment>
<evidence type="ECO:0000313" key="12">
    <source>
        <dbReference type="EMBL" id="BAG06495.1"/>
    </source>
</evidence>
<keyword evidence="2 12" id="KW-0934">Plastid</keyword>
<feature type="region of interest" description="Disordered" evidence="11">
    <location>
        <begin position="1"/>
        <end position="21"/>
    </location>
</feature>
<evidence type="ECO:0000256" key="3">
    <source>
        <dbReference type="ARBA" id="ARBA00022730"/>
    </source>
</evidence>
<protein>
    <recommendedName>
        <fullName evidence="7 8">Large ribosomal subunit protein uL22c</fullName>
    </recommendedName>
</protein>
<gene>
    <name evidence="8 12" type="primary">rpl22</name>
</gene>
<dbReference type="InterPro" id="IPR047867">
    <property type="entry name" value="Ribosomal_uL22_bac/org-type"/>
</dbReference>
<dbReference type="InterPro" id="IPR001063">
    <property type="entry name" value="Ribosomal_uL22"/>
</dbReference>
<evidence type="ECO:0000256" key="1">
    <source>
        <dbReference type="ARBA" id="ARBA00009451"/>
    </source>
</evidence>
<geneLocation type="chloroplast" evidence="12"/>
<feature type="compositionally biased region" description="Low complexity" evidence="11">
    <location>
        <begin position="9"/>
        <end position="20"/>
    </location>
</feature>
<dbReference type="GO" id="GO:0009507">
    <property type="term" value="C:chloroplast"/>
    <property type="evidence" value="ECO:0007669"/>
    <property type="project" value="UniProtKB-SubCell"/>
</dbReference>
<accession>B0I2I3</accession>
<dbReference type="GO" id="GO:0015934">
    <property type="term" value="C:large ribosomal subunit"/>
    <property type="evidence" value="ECO:0007669"/>
    <property type="project" value="InterPro"/>
</dbReference>
<dbReference type="HAMAP" id="MF_01331_B">
    <property type="entry name" value="Ribosomal_uL22_B"/>
    <property type="match status" value="1"/>
</dbReference>
<proteinExistence type="inferred from homology"/>
<reference evidence="12" key="2">
    <citation type="journal article" date="2008" name="BMC Evol. Biol.">
        <title>Dynamics and evolution of the inverted repeat-large single copy junctions in the chloroplast genomes of monocots.</title>
        <authorList>
            <person name="Wang R.-J."/>
            <person name="Cheng C.-L."/>
            <person name="Chang C.-C."/>
            <person name="Wu C.-L."/>
            <person name="Su T.-M."/>
            <person name="Chaw S.-M."/>
        </authorList>
    </citation>
    <scope>NUCLEOTIDE SEQUENCE</scope>
</reference>
<keyword evidence="6 8" id="KW-0687">Ribonucleoprotein</keyword>
<dbReference type="GO" id="GO:0006412">
    <property type="term" value="P:translation"/>
    <property type="evidence" value="ECO:0007669"/>
    <property type="project" value="UniProtKB-UniRule"/>
</dbReference>
<evidence type="ECO:0000256" key="11">
    <source>
        <dbReference type="SAM" id="MobiDB-lite"/>
    </source>
</evidence>
<dbReference type="InterPro" id="IPR036394">
    <property type="entry name" value="Ribosomal_uL22_sf"/>
</dbReference>
<comment type="similarity">
    <text evidence="1 8 9">Belongs to the universal ribosomal protein uL22 family.</text>
</comment>
<evidence type="ECO:0000256" key="6">
    <source>
        <dbReference type="ARBA" id="ARBA00023274"/>
    </source>
</evidence>
<dbReference type="AlphaFoldDB" id="B0I2I3"/>
<keyword evidence="3 8" id="KW-0699">rRNA-binding</keyword>
<evidence type="ECO:0000256" key="9">
    <source>
        <dbReference type="RuleBase" id="RU004005"/>
    </source>
</evidence>
<name>B0I2I3_9POAL</name>
<dbReference type="PANTHER" id="PTHR13501">
    <property type="entry name" value="CHLOROPLAST 50S RIBOSOMAL PROTEIN L22-RELATED"/>
    <property type="match status" value="1"/>
</dbReference>
<keyword evidence="12" id="KW-0150">Chloroplast</keyword>
<dbReference type="GO" id="GO:0003735">
    <property type="term" value="F:structural constituent of ribosome"/>
    <property type="evidence" value="ECO:0007669"/>
    <property type="project" value="InterPro"/>
</dbReference>
<dbReference type="SUPFAM" id="SSF54843">
    <property type="entry name" value="Ribosomal protein L22"/>
    <property type="match status" value="1"/>
</dbReference>
<dbReference type="InterPro" id="IPR005727">
    <property type="entry name" value="Ribosomal_uL22_bac/chlpt-type"/>
</dbReference>
<sequence>MKNLKKLGNNPMKKNSSSSKGVQVLTQHIGISASKARRIIDQIRGRSYEETLMILKLMPYQASSLIFKLVYSAARNANHNMGLNNTDLFISKAEVNRSTIRKKTRLCAQGHSYPIKRITCLITIVLKEKSKSLLDESKI</sequence>